<dbReference type="AlphaFoldDB" id="I2C846"/>
<gene>
    <name evidence="6" type="ORF">MUS_2914</name>
</gene>
<comment type="similarity">
    <text evidence="4">Belongs to the methyltransferase superfamily. YrrT family.</text>
</comment>
<dbReference type="PANTHER" id="PTHR43861">
    <property type="entry name" value="TRANS-ACONITATE 2-METHYLTRANSFERASE-RELATED"/>
    <property type="match status" value="1"/>
</dbReference>
<keyword evidence="3 4" id="KW-0949">S-adenosyl-L-methionine</keyword>
<feature type="binding site" evidence="4">
    <location>
        <position position="100"/>
    </location>
    <ligand>
        <name>S-adenosyl-L-methionine</name>
        <dbReference type="ChEBI" id="CHEBI:59789"/>
    </ligand>
</feature>
<dbReference type="HAMAP" id="MF_02100">
    <property type="entry name" value="Methyltr_YrrT"/>
    <property type="match status" value="1"/>
</dbReference>
<evidence type="ECO:0000256" key="1">
    <source>
        <dbReference type="ARBA" id="ARBA00022603"/>
    </source>
</evidence>
<evidence type="ECO:0000256" key="2">
    <source>
        <dbReference type="ARBA" id="ARBA00022679"/>
    </source>
</evidence>
<dbReference type="GO" id="GO:0008757">
    <property type="term" value="F:S-adenosylmethionine-dependent methyltransferase activity"/>
    <property type="evidence" value="ECO:0007669"/>
    <property type="project" value="UniProtKB-UniRule"/>
</dbReference>
<organism evidence="6 7">
    <name type="scientific">Bacillus amyloliquefaciens (strain Y2)</name>
    <name type="common">Bacillus amyloliquefaciens subsp. plantarum (strain B9601-Y2)</name>
    <dbReference type="NCBI Taxonomy" id="1155777"/>
    <lineage>
        <taxon>Bacteria</taxon>
        <taxon>Bacillati</taxon>
        <taxon>Bacillota</taxon>
        <taxon>Bacilli</taxon>
        <taxon>Bacillales</taxon>
        <taxon>Bacillaceae</taxon>
        <taxon>Bacillus</taxon>
        <taxon>Bacillus amyloliquefaciens group</taxon>
    </lineage>
</organism>
<dbReference type="EMBL" id="CP003332">
    <property type="protein sequence ID" value="AFJ62820.1"/>
    <property type="molecule type" value="Genomic_DNA"/>
</dbReference>
<dbReference type="Pfam" id="PF13649">
    <property type="entry name" value="Methyltransf_25"/>
    <property type="match status" value="1"/>
</dbReference>
<dbReference type="CDD" id="cd02440">
    <property type="entry name" value="AdoMet_MTases"/>
    <property type="match status" value="1"/>
</dbReference>
<dbReference type="SUPFAM" id="SSF53335">
    <property type="entry name" value="S-adenosyl-L-methionine-dependent methyltransferases"/>
    <property type="match status" value="1"/>
</dbReference>
<dbReference type="Proteomes" id="UP000002878">
    <property type="component" value="Chromosome"/>
</dbReference>
<protein>
    <recommendedName>
        <fullName evidence="4">Uncharacterized methyltransferase MUS_2914</fullName>
        <ecNumber evidence="4">2.1.1.-</ecNumber>
    </recommendedName>
</protein>
<dbReference type="HOGENOM" id="CLU_111961_0_0_9"/>
<dbReference type="InterPro" id="IPR029063">
    <property type="entry name" value="SAM-dependent_MTases_sf"/>
</dbReference>
<dbReference type="InterPro" id="IPR041698">
    <property type="entry name" value="Methyltransf_25"/>
</dbReference>
<evidence type="ECO:0000256" key="3">
    <source>
        <dbReference type="ARBA" id="ARBA00022691"/>
    </source>
</evidence>
<evidence type="ECO:0000259" key="5">
    <source>
        <dbReference type="Pfam" id="PF13649"/>
    </source>
</evidence>
<dbReference type="KEGG" id="bqy:MUS_2914"/>
<accession>I2C846</accession>
<sequence>MKNMGREFIPLFEDWAATYDATVHGADKQYAAVFKGYDNILDSIVALSGSNVLEFGPGTGNLTAKLAAANKKVFGVEPSPSMRKLAADKLSDKAVFSDGDFLEFPAPPFQIDTIVSSYAFHHLTDEEKRTAVKQYGAILQKHDKIVFADTVFKDHEAYDETIKKAIRNGYHQLADDLKTEHYPTLGTMKNIFSEEGFAARFTQQNDFVWIMEAIKR</sequence>
<dbReference type="Gene3D" id="3.40.50.150">
    <property type="entry name" value="Vaccinia Virus protein VP39"/>
    <property type="match status" value="1"/>
</dbReference>
<evidence type="ECO:0000313" key="7">
    <source>
        <dbReference type="Proteomes" id="UP000002878"/>
    </source>
</evidence>
<feature type="domain" description="Methyltransferase" evidence="5">
    <location>
        <begin position="52"/>
        <end position="140"/>
    </location>
</feature>
<keyword evidence="2 4" id="KW-0808">Transferase</keyword>
<dbReference type="GO" id="GO:0032259">
    <property type="term" value="P:methylation"/>
    <property type="evidence" value="ECO:0007669"/>
    <property type="project" value="UniProtKB-KW"/>
</dbReference>
<dbReference type="InterPro" id="IPR023553">
    <property type="entry name" value="Uncharacterised_MeTfrase_YrrT"/>
</dbReference>
<keyword evidence="1 4" id="KW-0489">Methyltransferase</keyword>
<proteinExistence type="inferred from homology"/>
<comment type="function">
    <text evidence="4">Could be a S-adenosyl-L-methionine-dependent methyltransferase.</text>
</comment>
<evidence type="ECO:0000256" key="4">
    <source>
        <dbReference type="HAMAP-Rule" id="MF_02100"/>
    </source>
</evidence>
<feature type="binding site" evidence="4">
    <location>
        <position position="77"/>
    </location>
    <ligand>
        <name>S-adenosyl-L-methionine</name>
        <dbReference type="ChEBI" id="CHEBI:59789"/>
    </ligand>
</feature>
<evidence type="ECO:0000313" key="6">
    <source>
        <dbReference type="EMBL" id="AFJ62820.1"/>
    </source>
</evidence>
<name>I2C846_BACAY</name>
<reference evidence="6 7" key="1">
    <citation type="journal article" date="2012" name="J. Biotechnol.">
        <title>Genome sequence of the plant growth promoting strain Bacillus amyloliquefaciens subsp. plantarum B9601-Y2 and expression of mersacidin and other secondary metabolites.</title>
        <authorList>
            <person name="He P."/>
            <person name="Hao K."/>
            <person name="Blom J."/>
            <person name="Ruckert C."/>
            <person name="Vater J."/>
            <person name="Mao Z."/>
            <person name="Wu Y."/>
            <person name="Hou M."/>
            <person name="He P."/>
            <person name="He Y."/>
            <person name="Borriss R."/>
        </authorList>
    </citation>
    <scope>NUCLEOTIDE SEQUENCE [LARGE SCALE GENOMIC DNA]</scope>
    <source>
        <strain evidence="6">Y2</strain>
    </source>
</reference>
<dbReference type="PANTHER" id="PTHR43861:SF1">
    <property type="entry name" value="TRANS-ACONITATE 2-METHYLTRANSFERASE"/>
    <property type="match status" value="1"/>
</dbReference>
<dbReference type="EC" id="2.1.1.-" evidence="4"/>
<feature type="binding site" evidence="4">
    <location>
        <position position="56"/>
    </location>
    <ligand>
        <name>S-adenosyl-L-methionine</name>
        <dbReference type="ChEBI" id="CHEBI:59789"/>
    </ligand>
</feature>
<dbReference type="PATRIC" id="fig|1126211.3.peg.2773"/>